<keyword evidence="5" id="KW-1185">Reference proteome</keyword>
<gene>
    <name evidence="4" type="ORF">P378_20740</name>
</gene>
<dbReference type="RefSeq" id="WP_180261184.1">
    <property type="nucleotide sequence ID" value="NZ_AWQQ01000158.1"/>
</dbReference>
<keyword evidence="2" id="KW-0067">ATP-binding</keyword>
<dbReference type="EMBL" id="AWQQ01000158">
    <property type="protein sequence ID" value="PHJ36701.1"/>
    <property type="molecule type" value="Genomic_DNA"/>
</dbReference>
<comment type="caution">
    <text evidence="4">The sequence shown here is derived from an EMBL/GenBank/DDBJ whole genome shotgun (WGS) entry which is preliminary data.</text>
</comment>
<evidence type="ECO:0000256" key="1">
    <source>
        <dbReference type="ARBA" id="ARBA00022741"/>
    </source>
</evidence>
<dbReference type="AlphaFoldDB" id="A0A2C6L199"/>
<keyword evidence="1" id="KW-0547">Nucleotide-binding</keyword>
<protein>
    <recommendedName>
        <fullName evidence="3">CobQ/CobB/MinD/ParA nucleotide binding domain-containing protein</fullName>
    </recommendedName>
</protein>
<dbReference type="Gene3D" id="3.40.50.300">
    <property type="entry name" value="P-loop containing nucleotide triphosphate hydrolases"/>
    <property type="match status" value="2"/>
</dbReference>
<dbReference type="Pfam" id="PF01656">
    <property type="entry name" value="CbiA"/>
    <property type="match status" value="1"/>
</dbReference>
<dbReference type="GO" id="GO:0009898">
    <property type="term" value="C:cytoplasmic side of plasma membrane"/>
    <property type="evidence" value="ECO:0007669"/>
    <property type="project" value="TreeGrafter"/>
</dbReference>
<dbReference type="GO" id="GO:0005829">
    <property type="term" value="C:cytosol"/>
    <property type="evidence" value="ECO:0007669"/>
    <property type="project" value="TreeGrafter"/>
</dbReference>
<dbReference type="PANTHER" id="PTHR43384:SF6">
    <property type="entry name" value="SEPTUM SITE-DETERMINING PROTEIN MIND HOMOLOG, CHLOROPLASTIC"/>
    <property type="match status" value="1"/>
</dbReference>
<feature type="domain" description="CobQ/CobB/MinD/ParA nucleotide binding" evidence="3">
    <location>
        <begin position="3"/>
        <end position="47"/>
    </location>
</feature>
<proteinExistence type="predicted"/>
<dbReference type="InterPro" id="IPR027417">
    <property type="entry name" value="P-loop_NTPase"/>
</dbReference>
<evidence type="ECO:0000259" key="3">
    <source>
        <dbReference type="Pfam" id="PF01656"/>
    </source>
</evidence>
<reference evidence="4 5" key="1">
    <citation type="submission" date="2013-09" db="EMBL/GenBank/DDBJ databases">
        <title>Biodegradation of hydrocarbons in the deep terrestrial subsurface : characterization of a microbial consortium composed of two Desulfotomaculum species originating from a deep geological formation.</title>
        <authorList>
            <person name="Aullo T."/>
            <person name="Berlendis S."/>
            <person name="Lascourreges J.-F."/>
            <person name="Dessort D."/>
            <person name="Saint-Laurent S."/>
            <person name="Schraauwers B."/>
            <person name="Mas J."/>
            <person name="Magot M."/>
            <person name="Ranchou-Peyruse A."/>
        </authorList>
    </citation>
    <scope>NUCLEOTIDE SEQUENCE [LARGE SCALE GENOMIC DNA]</scope>
    <source>
        <strain evidence="4 5">Bs107</strain>
    </source>
</reference>
<sequence>MKIAISGKGGVGKTTLAALLCHLYAGEGKKVLAVDADPDANLGMALGVAKVFAVANKVRPGQEESIKEALHFVPLLGMLPYDPEAVNADLTGRTLFEVNPSMVEGVREIKANLERYLGQE</sequence>
<name>A0A2C6L199_9FIRM</name>
<accession>A0A2C6L199</accession>
<dbReference type="GO" id="GO:0051782">
    <property type="term" value="P:negative regulation of cell division"/>
    <property type="evidence" value="ECO:0007669"/>
    <property type="project" value="TreeGrafter"/>
</dbReference>
<organism evidence="4 5">
    <name type="scientific">Desulforamulus profundi</name>
    <dbReference type="NCBI Taxonomy" id="1383067"/>
    <lineage>
        <taxon>Bacteria</taxon>
        <taxon>Bacillati</taxon>
        <taxon>Bacillota</taxon>
        <taxon>Clostridia</taxon>
        <taxon>Eubacteriales</taxon>
        <taxon>Peptococcaceae</taxon>
        <taxon>Desulforamulus</taxon>
    </lineage>
</organism>
<dbReference type="GO" id="GO:0005524">
    <property type="term" value="F:ATP binding"/>
    <property type="evidence" value="ECO:0007669"/>
    <property type="project" value="UniProtKB-KW"/>
</dbReference>
<evidence type="ECO:0000313" key="5">
    <source>
        <dbReference type="Proteomes" id="UP000222564"/>
    </source>
</evidence>
<dbReference type="InterPro" id="IPR050625">
    <property type="entry name" value="ParA/MinD_ATPase"/>
</dbReference>
<evidence type="ECO:0000313" key="4">
    <source>
        <dbReference type="EMBL" id="PHJ36701.1"/>
    </source>
</evidence>
<dbReference type="InterPro" id="IPR002586">
    <property type="entry name" value="CobQ/CobB/MinD/ParA_Nub-bd_dom"/>
</dbReference>
<evidence type="ECO:0000256" key="2">
    <source>
        <dbReference type="ARBA" id="ARBA00022840"/>
    </source>
</evidence>
<dbReference type="SUPFAM" id="SSF52540">
    <property type="entry name" value="P-loop containing nucleoside triphosphate hydrolases"/>
    <property type="match status" value="1"/>
</dbReference>
<dbReference type="GO" id="GO:0016887">
    <property type="term" value="F:ATP hydrolysis activity"/>
    <property type="evidence" value="ECO:0007669"/>
    <property type="project" value="TreeGrafter"/>
</dbReference>
<dbReference type="Proteomes" id="UP000222564">
    <property type="component" value="Unassembled WGS sequence"/>
</dbReference>
<dbReference type="PANTHER" id="PTHR43384">
    <property type="entry name" value="SEPTUM SITE-DETERMINING PROTEIN MIND HOMOLOG, CHLOROPLASTIC-RELATED"/>
    <property type="match status" value="1"/>
</dbReference>